<dbReference type="EMBL" id="JAAAMG010000017">
    <property type="protein sequence ID" value="NDW06453.1"/>
    <property type="molecule type" value="Genomic_DNA"/>
</dbReference>
<evidence type="ECO:0000256" key="1">
    <source>
        <dbReference type="SAM" id="Phobius"/>
    </source>
</evidence>
<dbReference type="Pfam" id="PF06170">
    <property type="entry name" value="DUF983"/>
    <property type="match status" value="1"/>
</dbReference>
<keyword evidence="1" id="KW-1133">Transmembrane helix</keyword>
<evidence type="ECO:0000313" key="3">
    <source>
        <dbReference type="Proteomes" id="UP000469011"/>
    </source>
</evidence>
<comment type="caution">
    <text evidence="2">The sequence shown here is derived from an EMBL/GenBank/DDBJ whole genome shotgun (WGS) entry which is preliminary data.</text>
</comment>
<evidence type="ECO:0000313" key="2">
    <source>
        <dbReference type="EMBL" id="NDW06453.1"/>
    </source>
</evidence>
<dbReference type="InterPro" id="IPR009325">
    <property type="entry name" value="DUF983"/>
</dbReference>
<proteinExistence type="predicted"/>
<protein>
    <submittedName>
        <fullName evidence="2">DUF983 domain-containing protein</fullName>
    </submittedName>
</protein>
<feature type="transmembrane region" description="Helical" evidence="1">
    <location>
        <begin position="88"/>
        <end position="106"/>
    </location>
</feature>
<reference evidence="2 3" key="1">
    <citation type="submission" date="2020-01" db="EMBL/GenBank/DDBJ databases">
        <title>Jiella pacifica sp. nov.</title>
        <authorList>
            <person name="Xue Z."/>
            <person name="Zhu S."/>
            <person name="Chen J."/>
            <person name="Yang J."/>
        </authorList>
    </citation>
    <scope>NUCLEOTIDE SEQUENCE [LARGE SCALE GENOMIC DNA]</scope>
    <source>
        <strain evidence="2 3">40Bstr34</strain>
    </source>
</reference>
<keyword evidence="3" id="KW-1185">Reference proteome</keyword>
<dbReference type="RefSeq" id="WP_163464953.1">
    <property type="nucleotide sequence ID" value="NZ_JAAAMG010000017.1"/>
</dbReference>
<feature type="transmembrane region" description="Helical" evidence="1">
    <location>
        <begin position="58"/>
        <end position="76"/>
    </location>
</feature>
<keyword evidence="1" id="KW-0472">Membrane</keyword>
<organism evidence="2 3">
    <name type="scientific">Jiella pacifica</name>
    <dbReference type="NCBI Taxonomy" id="2696469"/>
    <lineage>
        <taxon>Bacteria</taxon>
        <taxon>Pseudomonadati</taxon>
        <taxon>Pseudomonadota</taxon>
        <taxon>Alphaproteobacteria</taxon>
        <taxon>Hyphomicrobiales</taxon>
        <taxon>Aurantimonadaceae</taxon>
        <taxon>Jiella</taxon>
    </lineage>
</organism>
<dbReference type="AlphaFoldDB" id="A0A6N9T505"/>
<dbReference type="Proteomes" id="UP000469011">
    <property type="component" value="Unassembled WGS sequence"/>
</dbReference>
<keyword evidence="1" id="KW-0812">Transmembrane</keyword>
<gene>
    <name evidence="2" type="ORF">GTK09_18695</name>
</gene>
<name>A0A6N9T505_9HYPH</name>
<sequence>MAEDRALHAEADPVKAATRGRCPRCGEGKLFAGFLTLQKRCSACGLDYEFADSGDGPAVFVILIIGFVVCGVALWMEVSLAPPLWVHFLLWVPLTLILSLPLLRVLKGTMIGLQYKNHAAEGRLSDDGDGSA</sequence>
<accession>A0A6N9T505</accession>